<dbReference type="OrthoDB" id="5835829at2759"/>
<dbReference type="Gene3D" id="3.40.50.2000">
    <property type="entry name" value="Glycogen Phosphorylase B"/>
    <property type="match status" value="2"/>
</dbReference>
<reference evidence="2 3" key="1">
    <citation type="journal article" date="2020" name="Nat. Food">
        <title>A phased Vanilla planifolia genome enables genetic improvement of flavour and production.</title>
        <authorList>
            <person name="Hasing T."/>
            <person name="Tang H."/>
            <person name="Brym M."/>
            <person name="Khazi F."/>
            <person name="Huang T."/>
            <person name="Chambers A.H."/>
        </authorList>
    </citation>
    <scope>NUCLEOTIDE SEQUENCE [LARGE SCALE GENOMIC DNA]</scope>
    <source>
        <tissue evidence="2">Leaf</tissue>
    </source>
</reference>
<dbReference type="GO" id="GO:0008194">
    <property type="term" value="F:UDP-glycosyltransferase activity"/>
    <property type="evidence" value="ECO:0007669"/>
    <property type="project" value="UniProtKB-ARBA"/>
</dbReference>
<dbReference type="EMBL" id="JADCNM010000014">
    <property type="protein sequence ID" value="KAG0454451.1"/>
    <property type="molecule type" value="Genomic_DNA"/>
</dbReference>
<proteinExistence type="predicted"/>
<organism evidence="2 3">
    <name type="scientific">Vanilla planifolia</name>
    <name type="common">Vanilla</name>
    <dbReference type="NCBI Taxonomy" id="51239"/>
    <lineage>
        <taxon>Eukaryota</taxon>
        <taxon>Viridiplantae</taxon>
        <taxon>Streptophyta</taxon>
        <taxon>Embryophyta</taxon>
        <taxon>Tracheophyta</taxon>
        <taxon>Spermatophyta</taxon>
        <taxon>Magnoliopsida</taxon>
        <taxon>Liliopsida</taxon>
        <taxon>Asparagales</taxon>
        <taxon>Orchidaceae</taxon>
        <taxon>Vanilloideae</taxon>
        <taxon>Vanilleae</taxon>
        <taxon>Vanilla</taxon>
    </lineage>
</organism>
<accession>A0A835UCM7</accession>
<feature type="compositionally biased region" description="Basic and acidic residues" evidence="1">
    <location>
        <begin position="134"/>
        <end position="145"/>
    </location>
</feature>
<dbReference type="Proteomes" id="UP000639772">
    <property type="component" value="Unassembled WGS sequence"/>
</dbReference>
<sequence length="177" mass="20125">MEQLATGLRRSGQRFVWVVREADNGQLEWKTVVGLVRRMDSRIRWKGWVGDIGSSFDWSVCEPLWVEFNGGAFECGGTDIAWPMQFDQPRNAEVLVGRWRVGVITREWEKRKELVKAGRVEEVVRLMMEGEDGKEMRERARKTGEDVTAAAGKGGSSAIDLDSFVSHINRSIEPKIK</sequence>
<dbReference type="AlphaFoldDB" id="A0A835UCM7"/>
<name>A0A835UCM7_VANPL</name>
<evidence type="ECO:0000313" key="2">
    <source>
        <dbReference type="EMBL" id="KAG0454451.1"/>
    </source>
</evidence>
<evidence type="ECO:0000313" key="3">
    <source>
        <dbReference type="Proteomes" id="UP000639772"/>
    </source>
</evidence>
<comment type="caution">
    <text evidence="2">The sequence shown here is derived from an EMBL/GenBank/DDBJ whole genome shotgun (WGS) entry which is preliminary data.</text>
</comment>
<dbReference type="PANTHER" id="PTHR48044">
    <property type="entry name" value="GLYCOSYLTRANSFERASE"/>
    <property type="match status" value="1"/>
</dbReference>
<dbReference type="PANTHER" id="PTHR48044:SF22">
    <property type="entry name" value="GLYCOSYLTRANSFERASE"/>
    <property type="match status" value="1"/>
</dbReference>
<gene>
    <name evidence="2" type="ORF">HPP92_025755</name>
</gene>
<feature type="region of interest" description="Disordered" evidence="1">
    <location>
        <begin position="134"/>
        <end position="153"/>
    </location>
</feature>
<protein>
    <submittedName>
        <fullName evidence="2">Uncharacterized protein</fullName>
    </submittedName>
</protein>
<dbReference type="GO" id="GO:1901135">
    <property type="term" value="P:carbohydrate derivative metabolic process"/>
    <property type="evidence" value="ECO:0007669"/>
    <property type="project" value="UniProtKB-ARBA"/>
</dbReference>
<evidence type="ECO:0000256" key="1">
    <source>
        <dbReference type="SAM" id="MobiDB-lite"/>
    </source>
</evidence>
<dbReference type="SUPFAM" id="SSF53756">
    <property type="entry name" value="UDP-Glycosyltransferase/glycogen phosphorylase"/>
    <property type="match status" value="1"/>
</dbReference>